<dbReference type="Proteomes" id="UP000199199">
    <property type="component" value="Unassembled WGS sequence"/>
</dbReference>
<dbReference type="AlphaFoldDB" id="A0A1I6SBJ4"/>
<name>A0A1I6SBJ4_9EURY</name>
<proteinExistence type="predicted"/>
<evidence type="ECO:0000313" key="2">
    <source>
        <dbReference type="Proteomes" id="UP000199199"/>
    </source>
</evidence>
<organism evidence="1 2">
    <name type="scientific">Halostagnicola kamekurae</name>
    <dbReference type="NCBI Taxonomy" id="619731"/>
    <lineage>
        <taxon>Archaea</taxon>
        <taxon>Methanobacteriati</taxon>
        <taxon>Methanobacteriota</taxon>
        <taxon>Stenosarchaea group</taxon>
        <taxon>Halobacteria</taxon>
        <taxon>Halobacteriales</taxon>
        <taxon>Natrialbaceae</taxon>
        <taxon>Halostagnicola</taxon>
    </lineage>
</organism>
<dbReference type="Pfam" id="PF08905">
    <property type="entry name" value="DUF1850"/>
    <property type="match status" value="1"/>
</dbReference>
<dbReference type="OrthoDB" id="212141at2157"/>
<dbReference type="InterPro" id="IPR015001">
    <property type="entry name" value="DUF1850"/>
</dbReference>
<sequence>MHTLRRTLVALVVLAILVSTAALVVSASPSKTLVVTDADTGEMILETPVEDGENVTLAYTHSVEKTAVQDVYVVDDAELRTDRMVFRSHGAGLPSDADIELTDEGFVVSPNRSYETLPVVPGSIAGHELVVDGERYDLVERSDGPVRITVEDRTIGDRISGVLASIDRPHASLYEPALETPAHRPSAVDGPTIAELNAA</sequence>
<reference evidence="2" key="1">
    <citation type="submission" date="2016-10" db="EMBL/GenBank/DDBJ databases">
        <authorList>
            <person name="Varghese N."/>
            <person name="Submissions S."/>
        </authorList>
    </citation>
    <scope>NUCLEOTIDE SEQUENCE [LARGE SCALE GENOMIC DNA]</scope>
    <source>
        <strain evidence="2">DSM 22427</strain>
    </source>
</reference>
<evidence type="ECO:0008006" key="3">
    <source>
        <dbReference type="Google" id="ProtNLM"/>
    </source>
</evidence>
<gene>
    <name evidence="1" type="ORF">SAMN04488556_2546</name>
</gene>
<dbReference type="EMBL" id="FOZS01000002">
    <property type="protein sequence ID" value="SFS74316.1"/>
    <property type="molecule type" value="Genomic_DNA"/>
</dbReference>
<protein>
    <recommendedName>
        <fullName evidence="3">DUF1850 domain-containing protein</fullName>
    </recommendedName>
</protein>
<evidence type="ECO:0000313" key="1">
    <source>
        <dbReference type="EMBL" id="SFS74316.1"/>
    </source>
</evidence>
<accession>A0A1I6SBJ4</accession>
<keyword evidence="2" id="KW-1185">Reference proteome</keyword>